<dbReference type="SUPFAM" id="SSF53474">
    <property type="entry name" value="alpha/beta-Hydrolases"/>
    <property type="match status" value="1"/>
</dbReference>
<evidence type="ECO:0000259" key="2">
    <source>
        <dbReference type="Pfam" id="PF24322"/>
    </source>
</evidence>
<accession>A0A1C6Z1Y9</accession>
<dbReference type="AlphaFoldDB" id="A0A1C6Z1Y9"/>
<feature type="domain" description="T6SS Tle3 phospholipase effector alpha/beta" evidence="2">
    <location>
        <begin position="12"/>
        <end position="372"/>
    </location>
</feature>
<evidence type="ECO:0000259" key="1">
    <source>
        <dbReference type="Pfam" id="PF11678"/>
    </source>
</evidence>
<dbReference type="Pfam" id="PF11678">
    <property type="entry name" value="Tle3_C"/>
    <property type="match status" value="1"/>
</dbReference>
<feature type="domain" description="Antibacterial effector protein Tle3 C-terminal" evidence="1">
    <location>
        <begin position="541"/>
        <end position="607"/>
    </location>
</feature>
<gene>
    <name evidence="3" type="ORF">BN1044_02697</name>
</gene>
<organism evidence="3 4">
    <name type="scientific">Hafnia alvei</name>
    <dbReference type="NCBI Taxonomy" id="569"/>
    <lineage>
        <taxon>Bacteria</taxon>
        <taxon>Pseudomonadati</taxon>
        <taxon>Pseudomonadota</taxon>
        <taxon>Gammaproteobacteria</taxon>
        <taxon>Enterobacterales</taxon>
        <taxon>Hafniaceae</taxon>
        <taxon>Hafnia</taxon>
    </lineage>
</organism>
<sequence>MTTCYVGLKRPMPCIVILVHGVNDVGEAYQNQESGMIAGLNQRLGRDDLYPHEWKDYALEEETPQMRVCGPGRSPVIPFYWGYKPVDHATWEADQREYRAAMKNSKNSAETPLPYDAYQENNPDKLKKYGNDNNSRFANDCFGNVLDSTAAKGGGTFANATTSLPDMLGPGAGGVVMAAIGFMSRTNWINDGDFTHPIYDNPHRIYQFFAAQRLADLILTIRQNKPTEHDTINIVAHSQGTLITMLANMLVKQEGADPADCVILNHSPYALANTVMEGVQDGHHQTDKARQETFKHFCQLMATNPHASADGQHSAADTQRLKDRVCLPRESHWDTDPRYSRNNFGKVYNYFCPNDGTVSLRSVQGFGWRGIPDAIANSIPNLRQRVFYQNYPVGGAPASTPFRKPPAGSGDYAYSGKTNQPYSYSDVTPNGDALPKVFSFSLQGQYNDEKVNKKYQHNIEKGSQDENISYSARANALKRAAPPKVVNLPYSLRYQTIGHVLTPSELAVVSVDQPTPVISGRVVGTNDANKMLELRCEKTKQQLDEDWRKSDPVTYSQHSSIVANPKVPKMAMAYDLAIGQCLAFELQGGQFWNSLLWRADWRNKNNPNGAARTYYQTGILSKVDTKKYMNKADEVLPTGDFGVVNAFYNASKVIPARYPEVENKEVARLQWDMPKPAGYGEVPYQYGEDA</sequence>
<protein>
    <recommendedName>
        <fullName evidence="5">DUF3274 domain-containing protein</fullName>
    </recommendedName>
</protein>
<dbReference type="Proteomes" id="UP000094844">
    <property type="component" value="Unassembled WGS sequence"/>
</dbReference>
<dbReference type="RefSeq" id="WP_139130952.1">
    <property type="nucleotide sequence ID" value="NZ_FMIQ01000054.1"/>
</dbReference>
<evidence type="ECO:0008006" key="5">
    <source>
        <dbReference type="Google" id="ProtNLM"/>
    </source>
</evidence>
<dbReference type="InterPro" id="IPR056221">
    <property type="entry name" value="Tle3_ab_dom"/>
</dbReference>
<dbReference type="EMBL" id="FMIQ01000054">
    <property type="protein sequence ID" value="SCM53207.1"/>
    <property type="molecule type" value="Genomic_DNA"/>
</dbReference>
<name>A0A1C6Z1Y9_HAFAL</name>
<reference evidence="3 4" key="1">
    <citation type="submission" date="2016-09" db="EMBL/GenBank/DDBJ databases">
        <authorList>
            <person name="Capua I."/>
            <person name="De Benedictis P."/>
            <person name="Joannis T."/>
            <person name="Lombin L.H."/>
            <person name="Cattoli G."/>
        </authorList>
    </citation>
    <scope>NUCLEOTIDE SEQUENCE [LARGE SCALE GENOMIC DNA]</scope>
    <source>
        <strain evidence="3 4">GB001</strain>
    </source>
</reference>
<dbReference type="InterPro" id="IPR021692">
    <property type="entry name" value="Tle3_C"/>
</dbReference>
<evidence type="ECO:0000313" key="4">
    <source>
        <dbReference type="Proteomes" id="UP000094844"/>
    </source>
</evidence>
<dbReference type="InterPro" id="IPR029058">
    <property type="entry name" value="AB_hydrolase_fold"/>
</dbReference>
<evidence type="ECO:0000313" key="3">
    <source>
        <dbReference type="EMBL" id="SCM53207.1"/>
    </source>
</evidence>
<dbReference type="OrthoDB" id="8829067at2"/>
<dbReference type="Pfam" id="PF24322">
    <property type="entry name" value="Tle3"/>
    <property type="match status" value="1"/>
</dbReference>
<proteinExistence type="predicted"/>